<dbReference type="PROSITE" id="PS00455">
    <property type="entry name" value="AMP_BINDING"/>
    <property type="match status" value="1"/>
</dbReference>
<dbReference type="Proteomes" id="UP000182444">
    <property type="component" value="Chromosome 1A"/>
</dbReference>
<dbReference type="Pfam" id="PF00501">
    <property type="entry name" value="AMP-binding"/>
    <property type="match status" value="1"/>
</dbReference>
<reference evidence="5 7" key="1">
    <citation type="journal article" date="2016" name="PLoS ONE">
        <title>Sequence Assembly of Yarrowia lipolytica Strain W29/CLIB89 Shows Transposable Element Diversity.</title>
        <authorList>
            <person name="Magnan C."/>
            <person name="Yu J."/>
            <person name="Chang I."/>
            <person name="Jahn E."/>
            <person name="Kanomata Y."/>
            <person name="Wu J."/>
            <person name="Zeller M."/>
            <person name="Oakes M."/>
            <person name="Baldi P."/>
            <person name="Sandmeyer S."/>
        </authorList>
    </citation>
    <scope>NUCLEOTIDE SEQUENCE [LARGE SCALE GENOMIC DNA]</scope>
    <source>
        <strain evidence="5">CLIB89</strain>
        <strain evidence="7">CLIB89(W29)</strain>
    </source>
</reference>
<dbReference type="SUPFAM" id="SSF56801">
    <property type="entry name" value="Acetyl-CoA synthetase-like"/>
    <property type="match status" value="1"/>
</dbReference>
<dbReference type="Gene3D" id="3.30.300.30">
    <property type="match status" value="1"/>
</dbReference>
<dbReference type="PANTHER" id="PTHR24096:SF149">
    <property type="entry name" value="AMP-BINDING DOMAIN-CONTAINING PROTEIN-RELATED"/>
    <property type="match status" value="1"/>
</dbReference>
<evidence type="ECO:0000256" key="1">
    <source>
        <dbReference type="ARBA" id="ARBA00006432"/>
    </source>
</evidence>
<feature type="domain" description="AMP-binding enzyme C-terminal" evidence="4">
    <location>
        <begin position="451"/>
        <end position="525"/>
    </location>
</feature>
<evidence type="ECO:0000256" key="2">
    <source>
        <dbReference type="ARBA" id="ARBA00022598"/>
    </source>
</evidence>
<dbReference type="InterPro" id="IPR025110">
    <property type="entry name" value="AMP-bd_C"/>
</dbReference>
<evidence type="ECO:0000313" key="7">
    <source>
        <dbReference type="Proteomes" id="UP000182444"/>
    </source>
</evidence>
<dbReference type="eggNOG" id="KOG1176">
    <property type="taxonomic scope" value="Eukaryota"/>
</dbReference>
<gene>
    <name evidence="6" type="ORF">B0I71DRAFT_159126</name>
    <name evidence="5" type="ORF">YALI1_A14079g</name>
</gene>
<reference evidence="6 8" key="2">
    <citation type="submission" date="2018-07" db="EMBL/GenBank/DDBJ databases">
        <title>Draft Genome Assemblies for Five Robust Yarrowia lipolytica Strains Exhibiting High Lipid Production and Pentose Sugar Utilization and Sugar Alcohol Secretion from Undetoxified Lignocellulosic Biomass Hydrolysates.</title>
        <authorList>
            <consortium name="DOE Joint Genome Institute"/>
            <person name="Walker C."/>
            <person name="Ryu S."/>
            <person name="Na H."/>
            <person name="Zane M."/>
            <person name="LaButti K."/>
            <person name="Lipzen A."/>
            <person name="Haridas S."/>
            <person name="Barry K."/>
            <person name="Grigoriev I.V."/>
            <person name="Quarterman J."/>
            <person name="Slininger P."/>
            <person name="Dien B."/>
            <person name="Trinh C.T."/>
        </authorList>
    </citation>
    <scope>NUCLEOTIDE SEQUENCE [LARGE SCALE GENOMIC DNA]</scope>
    <source>
        <strain evidence="6 8">YB392</strain>
    </source>
</reference>
<name>A0A1D8N4S0_YARLL</name>
<dbReference type="PANTHER" id="PTHR24096">
    <property type="entry name" value="LONG-CHAIN-FATTY-ACID--COA LIGASE"/>
    <property type="match status" value="1"/>
</dbReference>
<dbReference type="InterPro" id="IPR045851">
    <property type="entry name" value="AMP-bd_C_sf"/>
</dbReference>
<dbReference type="Gene3D" id="3.40.50.12780">
    <property type="entry name" value="N-terminal domain of ligase-like"/>
    <property type="match status" value="1"/>
</dbReference>
<feature type="domain" description="AMP-dependent synthetase/ligase" evidence="3">
    <location>
        <begin position="30"/>
        <end position="401"/>
    </location>
</feature>
<dbReference type="InterPro" id="IPR000873">
    <property type="entry name" value="AMP-dep_synth/lig_dom"/>
</dbReference>
<dbReference type="VEuPathDB" id="FungiDB:YALI1_A14079g"/>
<dbReference type="EMBL" id="KZ858994">
    <property type="protein sequence ID" value="RDW25761.1"/>
    <property type="molecule type" value="Genomic_DNA"/>
</dbReference>
<evidence type="ECO:0000313" key="5">
    <source>
        <dbReference type="EMBL" id="AOW00622.1"/>
    </source>
</evidence>
<dbReference type="Pfam" id="PF13193">
    <property type="entry name" value="AMP-binding_C"/>
    <property type="match status" value="1"/>
</dbReference>
<dbReference type="AlphaFoldDB" id="A0A1D8N4S0"/>
<proteinExistence type="inferred from homology"/>
<evidence type="ECO:0000259" key="4">
    <source>
        <dbReference type="Pfam" id="PF13193"/>
    </source>
</evidence>
<sequence length="550" mass="60008">MIIHSTGTLPIFNGTVTDYLRTKPSYSSTDPAYIDVVTGNSISYSEVWKLADRLSSALYNDYGLTDAKPDENVGPVVMLHAVNSPLQASVHYALLDLGVTITPAAATYEAGDLAHQIKVCSPSLVICNQQFEPKVKSASSNTKLIFIEDLLKTQSSAPWKKFTTSNPNRVAYLGMSSGTSGLPKAVQQTHINMSSSTEAVISSQTMFSARKNVTAAIVPMTHVYGLTKFVFHSVAGSMTTVVFPKFSLVDLLEAQIKYKINILYLVPPVVLALAKDSRVQPYIKSICELTTLIATGAAPLPPTAGDALLERLTGNKEGNRDNGMDPLVLIQGYGLTETLQVSVFKPEDPERDLKTVGKLLPNTEVRIVGEKGDVPRSKWSFVTPPTGEIYIRGPHVTPGYFNNDSANSESFDGEWLKTGDIGYMDLEGRLTIVDRNKEMIKVNGRQVAPAEIESVLLGHPMVKDVAVIGVTNPDRGTESARAFLVTEARALPVIKQWFDRRVPSYKRLYGGIVVVDAIPKSASGKILRRVLRERKGDSVFGEYVEEVAKL</sequence>
<dbReference type="GO" id="GO:0019748">
    <property type="term" value="P:secondary metabolic process"/>
    <property type="evidence" value="ECO:0007669"/>
    <property type="project" value="TreeGrafter"/>
</dbReference>
<dbReference type="InterPro" id="IPR020845">
    <property type="entry name" value="AMP-binding_CS"/>
</dbReference>
<evidence type="ECO:0000259" key="3">
    <source>
        <dbReference type="Pfam" id="PF00501"/>
    </source>
</evidence>
<evidence type="ECO:0000313" key="6">
    <source>
        <dbReference type="EMBL" id="RDW25761.1"/>
    </source>
</evidence>
<dbReference type="GO" id="GO:0016405">
    <property type="term" value="F:CoA-ligase activity"/>
    <property type="evidence" value="ECO:0007669"/>
    <property type="project" value="TreeGrafter"/>
</dbReference>
<dbReference type="InterPro" id="IPR042099">
    <property type="entry name" value="ANL_N_sf"/>
</dbReference>
<protein>
    <submittedName>
        <fullName evidence="5">Uncharacterized protein</fullName>
    </submittedName>
</protein>
<dbReference type="VEuPathDB" id="FungiDB:YALI0_A14234g"/>
<evidence type="ECO:0000313" key="8">
    <source>
        <dbReference type="Proteomes" id="UP000256601"/>
    </source>
</evidence>
<dbReference type="Proteomes" id="UP000256601">
    <property type="component" value="Unassembled WGS sequence"/>
</dbReference>
<accession>A0A1D8N4S0</accession>
<organism evidence="5 7">
    <name type="scientific">Yarrowia lipolytica</name>
    <name type="common">Candida lipolytica</name>
    <dbReference type="NCBI Taxonomy" id="4952"/>
    <lineage>
        <taxon>Eukaryota</taxon>
        <taxon>Fungi</taxon>
        <taxon>Dikarya</taxon>
        <taxon>Ascomycota</taxon>
        <taxon>Saccharomycotina</taxon>
        <taxon>Dipodascomycetes</taxon>
        <taxon>Dipodascales</taxon>
        <taxon>Dipodascales incertae sedis</taxon>
        <taxon>Yarrowia</taxon>
    </lineage>
</organism>
<comment type="similarity">
    <text evidence="1">Belongs to the ATP-dependent AMP-binding enzyme family.</text>
</comment>
<dbReference type="EMBL" id="CP017553">
    <property type="protein sequence ID" value="AOW00622.1"/>
    <property type="molecule type" value="Genomic_DNA"/>
</dbReference>
<keyword evidence="2" id="KW-0436">Ligase</keyword>
<dbReference type="KEGG" id="yli:2906493"/>